<protein>
    <recommendedName>
        <fullName evidence="4">Large ribosomal subunit protein uL10</fullName>
    </recommendedName>
    <alternativeName>
        <fullName evidence="5">50S ribosomal protein L10</fullName>
    </alternativeName>
</protein>
<accession>A0ABZ2U896</accession>
<evidence type="ECO:0000313" key="6">
    <source>
        <dbReference type="EMBL" id="WYY26534.1"/>
    </source>
</evidence>
<gene>
    <name evidence="6" type="ORF">AshY1_04220</name>
</gene>
<dbReference type="EMBL" id="CP146843">
    <property type="protein sequence ID" value="WYY26534.1"/>
    <property type="molecule type" value="Genomic_DNA"/>
</dbReference>
<dbReference type="CDD" id="cd05797">
    <property type="entry name" value="Ribosomal_L10"/>
    <property type="match status" value="1"/>
</dbReference>
<evidence type="ECO:0000256" key="4">
    <source>
        <dbReference type="ARBA" id="ARBA00035202"/>
    </source>
</evidence>
<comment type="similarity">
    <text evidence="1">Belongs to the universal ribosomal protein uL10 family.</text>
</comment>
<keyword evidence="3" id="KW-0687">Ribonucleoprotein</keyword>
<dbReference type="InterPro" id="IPR001790">
    <property type="entry name" value="Ribosomal_uL10"/>
</dbReference>
<proteinExistence type="inferred from homology"/>
<evidence type="ECO:0000256" key="2">
    <source>
        <dbReference type="ARBA" id="ARBA00022980"/>
    </source>
</evidence>
<name>A0ABZ2U896_ASHYP</name>
<dbReference type="Gene3D" id="3.30.70.1730">
    <property type="match status" value="1"/>
</dbReference>
<sequence>MTNQTIIEQKKEDVEILIQNITKSDLVVLFEYQGSKVSDLTELRIELRKINSRIQIFPNNILKRAFSSINYNELVTSSKYSKALLFSSKDSITPIKVLCEFAKQNENLKICKGIMGNKICSYEHINELAVLPSKEHLLAMLSSSMMFSLKTLTIALNMLVNK</sequence>
<dbReference type="NCBIfam" id="NF000955">
    <property type="entry name" value="PRK00099.1-1"/>
    <property type="match status" value="1"/>
</dbReference>
<evidence type="ECO:0000256" key="3">
    <source>
        <dbReference type="ARBA" id="ARBA00023274"/>
    </source>
</evidence>
<dbReference type="InterPro" id="IPR047865">
    <property type="entry name" value="Ribosomal_uL10_bac_type"/>
</dbReference>
<dbReference type="GO" id="GO:0005840">
    <property type="term" value="C:ribosome"/>
    <property type="evidence" value="ECO:0007669"/>
    <property type="project" value="UniProtKB-KW"/>
</dbReference>
<dbReference type="Pfam" id="PF00466">
    <property type="entry name" value="Ribosomal_L10"/>
    <property type="match status" value="1"/>
</dbReference>
<dbReference type="RefSeq" id="WP_341266434.1">
    <property type="nucleotide sequence ID" value="NZ_CP146843.1"/>
</dbReference>
<evidence type="ECO:0000256" key="5">
    <source>
        <dbReference type="ARBA" id="ARBA00035502"/>
    </source>
</evidence>
<evidence type="ECO:0000313" key="7">
    <source>
        <dbReference type="Proteomes" id="UP001484199"/>
    </source>
</evidence>
<reference evidence="6" key="1">
    <citation type="submission" date="2024-03" db="EMBL/GenBank/DDBJ databases">
        <title>The Complete Genome of 'Candidatus Phytoplasma fraxini' AshY1 from the Ash Yellows Group.</title>
        <authorList>
            <person name="Boehm J.W."/>
            <person name="Huettel B."/>
            <person name="Schneider B."/>
            <person name="Kube M."/>
        </authorList>
    </citation>
    <scope>NUCLEOTIDE SEQUENCE [LARGE SCALE GENOMIC DNA]</scope>
    <source>
        <strain evidence="6">AshY1</strain>
    </source>
</reference>
<dbReference type="PANTHER" id="PTHR11560">
    <property type="entry name" value="39S RIBOSOMAL PROTEIN L10, MITOCHONDRIAL"/>
    <property type="match status" value="1"/>
</dbReference>
<dbReference type="SUPFAM" id="SSF160369">
    <property type="entry name" value="Ribosomal protein L10-like"/>
    <property type="match status" value="1"/>
</dbReference>
<organism evidence="6 7">
    <name type="scientific">Ash yellows phytoplasma</name>
    <dbReference type="NCBI Taxonomy" id="35780"/>
    <lineage>
        <taxon>Bacteria</taxon>
        <taxon>Bacillati</taxon>
        <taxon>Mycoplasmatota</taxon>
        <taxon>Mollicutes</taxon>
        <taxon>Acholeplasmatales</taxon>
        <taxon>Acholeplasmataceae</taxon>
        <taxon>Candidatus Phytoplasma</taxon>
        <taxon>16SrVII (Ash yellows group)</taxon>
    </lineage>
</organism>
<dbReference type="InterPro" id="IPR043141">
    <property type="entry name" value="Ribosomal_uL10-like_sf"/>
</dbReference>
<dbReference type="Proteomes" id="UP001484199">
    <property type="component" value="Chromosome"/>
</dbReference>
<evidence type="ECO:0000256" key="1">
    <source>
        <dbReference type="ARBA" id="ARBA00008889"/>
    </source>
</evidence>
<keyword evidence="2 6" id="KW-0689">Ribosomal protein</keyword>
<keyword evidence="7" id="KW-1185">Reference proteome</keyword>